<proteinExistence type="predicted"/>
<dbReference type="eggNOG" id="ENOG502RPXE">
    <property type="taxonomic scope" value="Eukaryota"/>
</dbReference>
<evidence type="ECO:0000256" key="2">
    <source>
        <dbReference type="SAM" id="Phobius"/>
    </source>
</evidence>
<keyword evidence="2" id="KW-1133">Transmembrane helix</keyword>
<dbReference type="GeneID" id="2683074"/>
<dbReference type="InParanoid" id="G4MVG2"/>
<feature type="region of interest" description="Disordered" evidence="1">
    <location>
        <begin position="166"/>
        <end position="216"/>
    </location>
</feature>
<dbReference type="RefSeq" id="XP_003715595.1">
    <property type="nucleotide sequence ID" value="XM_003715547.1"/>
</dbReference>
<keyword evidence="2" id="KW-0812">Transmembrane</keyword>
<dbReference type="OrthoDB" id="10564963at2759"/>
<dbReference type="AlphaFoldDB" id="G4MVG2"/>
<dbReference type="KEGG" id="mgr:MGG_07355"/>
<feature type="region of interest" description="Disordered" evidence="1">
    <location>
        <begin position="131"/>
        <end position="150"/>
    </location>
</feature>
<dbReference type="EMBL" id="CM001232">
    <property type="protein sequence ID" value="EHA55788.1"/>
    <property type="molecule type" value="Genomic_DNA"/>
</dbReference>
<reference evidence="3 4" key="1">
    <citation type="journal article" date="2005" name="Nature">
        <title>The genome sequence of the rice blast fungus Magnaporthe grisea.</title>
        <authorList>
            <person name="Dean R.A."/>
            <person name="Talbot N.J."/>
            <person name="Ebbole D.J."/>
            <person name="Farman M.L."/>
            <person name="Mitchell T.K."/>
            <person name="Orbach M.J."/>
            <person name="Thon M."/>
            <person name="Kulkarni R."/>
            <person name="Xu J.R."/>
            <person name="Pan H."/>
            <person name="Read N.D."/>
            <person name="Lee Y.H."/>
            <person name="Carbone I."/>
            <person name="Brown D."/>
            <person name="Oh Y.Y."/>
            <person name="Donofrio N."/>
            <person name="Jeong J.S."/>
            <person name="Soanes D.M."/>
            <person name="Djonovic S."/>
            <person name="Kolomiets E."/>
            <person name="Rehmeyer C."/>
            <person name="Li W."/>
            <person name="Harding M."/>
            <person name="Kim S."/>
            <person name="Lebrun M.H."/>
            <person name="Bohnert H."/>
            <person name="Coughlan S."/>
            <person name="Butler J."/>
            <person name="Calvo S."/>
            <person name="Ma L.J."/>
            <person name="Nicol R."/>
            <person name="Purcell S."/>
            <person name="Nusbaum C."/>
            <person name="Galagan J.E."/>
            <person name="Birren B.W."/>
        </authorList>
    </citation>
    <scope>NUCLEOTIDE SEQUENCE [LARGE SCALE GENOMIC DNA]</scope>
    <source>
        <strain evidence="4">70-15 / ATCC MYA-4617 / FGSC 8958</strain>
    </source>
</reference>
<feature type="transmembrane region" description="Helical" evidence="2">
    <location>
        <begin position="30"/>
        <end position="49"/>
    </location>
</feature>
<dbReference type="HOGENOM" id="CLU_1277841_0_0_1"/>
<evidence type="ECO:0000313" key="3">
    <source>
        <dbReference type="EMBL" id="EHA55788.1"/>
    </source>
</evidence>
<name>G4MVG2_PYRO7</name>
<evidence type="ECO:0000256" key="1">
    <source>
        <dbReference type="SAM" id="MobiDB-lite"/>
    </source>
</evidence>
<feature type="compositionally biased region" description="Acidic residues" evidence="1">
    <location>
        <begin position="137"/>
        <end position="149"/>
    </location>
</feature>
<dbReference type="Proteomes" id="UP000009058">
    <property type="component" value="Chromosome 2"/>
</dbReference>
<reference key="2">
    <citation type="submission" date="2011-05" db="EMBL/GenBank/DDBJ databases">
        <title>The Genome Sequence of Magnaporthe oryzae 70-15.</title>
        <authorList>
            <consortium name="The Broad Institute Genome Sequencing Platform"/>
            <person name="Ma L.-J."/>
            <person name="Dead R."/>
            <person name="Young S.K."/>
            <person name="Zeng Q."/>
            <person name="Gargeya S."/>
            <person name="Fitzgerald M."/>
            <person name="Haas B."/>
            <person name="Abouelleil A."/>
            <person name="Alvarado L."/>
            <person name="Arachchi H.M."/>
            <person name="Berlin A."/>
            <person name="Brown A."/>
            <person name="Chapman S.B."/>
            <person name="Chen Z."/>
            <person name="Dunbar C."/>
            <person name="Freedman E."/>
            <person name="Gearin G."/>
            <person name="Gellesch M."/>
            <person name="Goldberg J."/>
            <person name="Griggs A."/>
            <person name="Gujja S."/>
            <person name="Heiman D."/>
            <person name="Howarth C."/>
            <person name="Larson L."/>
            <person name="Lui A."/>
            <person name="MacDonald P.J.P."/>
            <person name="Mehta T."/>
            <person name="Montmayeur A."/>
            <person name="Murphy C."/>
            <person name="Neiman D."/>
            <person name="Pearson M."/>
            <person name="Priest M."/>
            <person name="Roberts A."/>
            <person name="Saif S."/>
            <person name="Shea T."/>
            <person name="Shenoy N."/>
            <person name="Sisk P."/>
            <person name="Stolte C."/>
            <person name="Sykes S."/>
            <person name="Yandava C."/>
            <person name="Wortman J."/>
            <person name="Nusbaum C."/>
            <person name="Birren B."/>
        </authorList>
    </citation>
    <scope>NUCLEOTIDE SEQUENCE</scope>
    <source>
        <strain>70-15</strain>
    </source>
</reference>
<dbReference type="OMA" id="CHYNVAR"/>
<feature type="compositionally biased region" description="Basic and acidic residues" evidence="1">
    <location>
        <begin position="173"/>
        <end position="193"/>
    </location>
</feature>
<dbReference type="VEuPathDB" id="FungiDB:MGG_07355"/>
<accession>G4MVG2</accession>
<protein>
    <submittedName>
        <fullName evidence="3">Uncharacterized protein</fullName>
    </submittedName>
</protein>
<keyword evidence="4" id="KW-1185">Reference proteome</keyword>
<evidence type="ECO:0000313" key="4">
    <source>
        <dbReference type="Proteomes" id="UP000009058"/>
    </source>
</evidence>
<organism evidence="3 4">
    <name type="scientific">Pyricularia oryzae (strain 70-15 / ATCC MYA-4617 / FGSC 8958)</name>
    <name type="common">Rice blast fungus</name>
    <name type="synonym">Magnaporthe oryzae</name>
    <dbReference type="NCBI Taxonomy" id="242507"/>
    <lineage>
        <taxon>Eukaryota</taxon>
        <taxon>Fungi</taxon>
        <taxon>Dikarya</taxon>
        <taxon>Ascomycota</taxon>
        <taxon>Pezizomycotina</taxon>
        <taxon>Sordariomycetes</taxon>
        <taxon>Sordariomycetidae</taxon>
        <taxon>Magnaporthales</taxon>
        <taxon>Pyriculariaceae</taxon>
        <taxon>Pyricularia</taxon>
    </lineage>
</organism>
<gene>
    <name evidence="3" type="ORF">MGG_07355</name>
</gene>
<keyword evidence="2" id="KW-0472">Membrane</keyword>
<sequence>MGFLFSVLSKTTTSRYQLSFTILFNSNTCWAVSFLFNFRLLFSFFLLLLSQLHPKEQTSFQNLATTTTMKTQRVTVSALQLTAAIYFAQAAPTPADGAAGLAVRCAEASDANAAGCHYNVARDTSFFAKPAKRDTDAESDDADDVEGPESGEAVKRGLFDFLKKKPLTPEQQAAKDAKEQKKAAEKAAQKADEAQFDAFLEETPNSAFRPTFGFGG</sequence>